<feature type="transmembrane region" description="Helical" evidence="5">
    <location>
        <begin position="147"/>
        <end position="171"/>
    </location>
</feature>
<feature type="transmembrane region" description="Helical" evidence="5">
    <location>
        <begin position="16"/>
        <end position="35"/>
    </location>
</feature>
<proteinExistence type="predicted"/>
<dbReference type="OrthoDB" id="9785285at2"/>
<sequence>MTTLPTLWTNHAINPFVNWIVWIVFVIDFGYRLQLAEQKWLFIKKNPFLVIAIIPFDQFFQVARLVRVIYLFRMKTVAKYYIQPVIEQLSYFSKMVILIIIMGYLALQAFVLWKLEGAIISYEEALGFSIKQLLFFGQRLVEVEYAISLFLLVLTTIVGVFLHGLALQWLFHKIEGWYQRYRKKQVKQTENKDKSF</sequence>
<feature type="transmembrane region" description="Helical" evidence="5">
    <location>
        <begin position="92"/>
        <end position="113"/>
    </location>
</feature>
<accession>W4Q923</accession>
<organism evidence="6 7">
    <name type="scientific">Halalkalibacter wakoensis JCM 9140</name>
    <dbReference type="NCBI Taxonomy" id="1236970"/>
    <lineage>
        <taxon>Bacteria</taxon>
        <taxon>Bacillati</taxon>
        <taxon>Bacillota</taxon>
        <taxon>Bacilli</taxon>
        <taxon>Bacillales</taxon>
        <taxon>Bacillaceae</taxon>
        <taxon>Halalkalibacter</taxon>
    </lineage>
</organism>
<evidence type="ECO:0000256" key="5">
    <source>
        <dbReference type="SAM" id="Phobius"/>
    </source>
</evidence>
<dbReference type="Gene3D" id="1.20.120.350">
    <property type="entry name" value="Voltage-gated potassium channels. Chain C"/>
    <property type="match status" value="1"/>
</dbReference>
<reference evidence="6" key="1">
    <citation type="journal article" date="2014" name="Genome Announc.">
        <title>Draft Genome Sequences of Three Alkaliphilic Bacillus Strains, Bacillus wakoensis JCM 9140T, Bacillus akibai JCM 9157T, and Bacillus hemicellulosilyticus JCM 9152T.</title>
        <authorList>
            <person name="Yuki M."/>
            <person name="Oshima K."/>
            <person name="Suda W."/>
            <person name="Oshida Y."/>
            <person name="Kitamura K."/>
            <person name="Iida T."/>
            <person name="Hattori M."/>
            <person name="Ohkuma M."/>
        </authorList>
    </citation>
    <scope>NUCLEOTIDE SEQUENCE [LARGE SCALE GENOMIC DNA]</scope>
    <source>
        <strain evidence="6">JCM 9140</strain>
    </source>
</reference>
<keyword evidence="7" id="KW-1185">Reference proteome</keyword>
<feature type="transmembrane region" description="Helical" evidence="5">
    <location>
        <begin position="47"/>
        <end position="72"/>
    </location>
</feature>
<dbReference type="RefSeq" id="WP_052002451.1">
    <property type="nucleotide sequence ID" value="NZ_BAUT01000109.1"/>
</dbReference>
<keyword evidence="3 5" id="KW-1133">Transmembrane helix</keyword>
<evidence type="ECO:0000256" key="4">
    <source>
        <dbReference type="ARBA" id="ARBA00023136"/>
    </source>
</evidence>
<evidence type="ECO:0000256" key="3">
    <source>
        <dbReference type="ARBA" id="ARBA00022989"/>
    </source>
</evidence>
<gene>
    <name evidence="6" type="ORF">JCM9140_4694</name>
</gene>
<comment type="subcellular location">
    <subcellularLocation>
        <location evidence="1">Membrane</location>
        <topology evidence="1">Multi-pass membrane protein</topology>
    </subcellularLocation>
</comment>
<protein>
    <submittedName>
        <fullName evidence="6">Potassium voltage-gated channel subfamily KQT</fullName>
    </submittedName>
</protein>
<dbReference type="InterPro" id="IPR027359">
    <property type="entry name" value="Volt_channel_dom_sf"/>
</dbReference>
<dbReference type="STRING" id="1236970.JCM9140_4694"/>
<dbReference type="EMBL" id="BAUT01000109">
    <property type="protein sequence ID" value="GAE28457.1"/>
    <property type="molecule type" value="Genomic_DNA"/>
</dbReference>
<evidence type="ECO:0000313" key="7">
    <source>
        <dbReference type="Proteomes" id="UP000018890"/>
    </source>
</evidence>
<dbReference type="SUPFAM" id="SSF81324">
    <property type="entry name" value="Voltage-gated potassium channels"/>
    <property type="match status" value="1"/>
</dbReference>
<evidence type="ECO:0000256" key="1">
    <source>
        <dbReference type="ARBA" id="ARBA00004141"/>
    </source>
</evidence>
<comment type="caution">
    <text evidence="6">The sequence shown here is derived from an EMBL/GenBank/DDBJ whole genome shotgun (WGS) entry which is preliminary data.</text>
</comment>
<dbReference type="Proteomes" id="UP000018890">
    <property type="component" value="Unassembled WGS sequence"/>
</dbReference>
<name>W4Q923_9BACI</name>
<keyword evidence="4 5" id="KW-0472">Membrane</keyword>
<evidence type="ECO:0000256" key="2">
    <source>
        <dbReference type="ARBA" id="ARBA00022692"/>
    </source>
</evidence>
<evidence type="ECO:0000313" key="6">
    <source>
        <dbReference type="EMBL" id="GAE28457.1"/>
    </source>
</evidence>
<dbReference type="AlphaFoldDB" id="W4Q923"/>
<dbReference type="GO" id="GO:0016020">
    <property type="term" value="C:membrane"/>
    <property type="evidence" value="ECO:0007669"/>
    <property type="project" value="UniProtKB-SubCell"/>
</dbReference>
<keyword evidence="2 5" id="KW-0812">Transmembrane</keyword>